<gene>
    <name evidence="2" type="ORF">Rhopal_002202-T1</name>
</gene>
<dbReference type="AlphaFoldDB" id="A0AAV5GGE2"/>
<protein>
    <submittedName>
        <fullName evidence="2">Uncharacterized protein</fullName>
    </submittedName>
</protein>
<dbReference type="PANTHER" id="PTHR28031">
    <property type="entry name" value="PROLINE-RICH PROTEIN HUA1"/>
    <property type="match status" value="1"/>
</dbReference>
<dbReference type="EMBL" id="BQKY01000004">
    <property type="protein sequence ID" value="GJN89223.1"/>
    <property type="molecule type" value="Genomic_DNA"/>
</dbReference>
<name>A0AAV5GGE2_9BASI</name>
<comment type="caution">
    <text evidence="2">The sequence shown here is derived from an EMBL/GenBank/DDBJ whole genome shotgun (WGS) entry which is preliminary data.</text>
</comment>
<feature type="region of interest" description="Disordered" evidence="1">
    <location>
        <begin position="1"/>
        <end position="182"/>
    </location>
</feature>
<dbReference type="PANTHER" id="PTHR28031:SF1">
    <property type="entry name" value="PROLINE-RICH PROTEIN HUA1"/>
    <property type="match status" value="1"/>
</dbReference>
<organism evidence="2 3">
    <name type="scientific">Rhodotorula paludigena</name>
    <dbReference type="NCBI Taxonomy" id="86838"/>
    <lineage>
        <taxon>Eukaryota</taxon>
        <taxon>Fungi</taxon>
        <taxon>Dikarya</taxon>
        <taxon>Basidiomycota</taxon>
        <taxon>Pucciniomycotina</taxon>
        <taxon>Microbotryomycetes</taxon>
        <taxon>Sporidiobolales</taxon>
        <taxon>Sporidiobolaceae</taxon>
        <taxon>Rhodotorula</taxon>
    </lineage>
</organism>
<keyword evidence="3" id="KW-1185">Reference proteome</keyword>
<dbReference type="GO" id="GO:0005737">
    <property type="term" value="C:cytoplasm"/>
    <property type="evidence" value="ECO:0007669"/>
    <property type="project" value="TreeGrafter"/>
</dbReference>
<dbReference type="InterPro" id="IPR038910">
    <property type="entry name" value="Hua1-like"/>
</dbReference>
<evidence type="ECO:0000256" key="1">
    <source>
        <dbReference type="SAM" id="MobiDB-lite"/>
    </source>
</evidence>
<feature type="compositionally biased region" description="Pro residues" evidence="1">
    <location>
        <begin position="47"/>
        <end position="75"/>
    </location>
</feature>
<evidence type="ECO:0000313" key="3">
    <source>
        <dbReference type="Proteomes" id="UP001342314"/>
    </source>
</evidence>
<feature type="compositionally biased region" description="Pro residues" evidence="1">
    <location>
        <begin position="117"/>
        <end position="152"/>
    </location>
</feature>
<evidence type="ECO:0000313" key="2">
    <source>
        <dbReference type="EMBL" id="GJN89223.1"/>
    </source>
</evidence>
<accession>A0AAV5GGE2</accession>
<proteinExistence type="predicted"/>
<reference evidence="2 3" key="1">
    <citation type="submission" date="2021-12" db="EMBL/GenBank/DDBJ databases">
        <title>High titer production of polyol ester of fatty acids by Rhodotorula paludigena BS15 towards product separation-free biomass refinery.</title>
        <authorList>
            <person name="Mano J."/>
            <person name="Ono H."/>
            <person name="Tanaka T."/>
            <person name="Naito K."/>
            <person name="Sushida H."/>
            <person name="Ike M."/>
            <person name="Tokuyasu K."/>
            <person name="Kitaoka M."/>
        </authorList>
    </citation>
    <scope>NUCLEOTIDE SEQUENCE [LARGE SCALE GENOMIC DNA]</scope>
    <source>
        <strain evidence="2 3">BS15</strain>
    </source>
</reference>
<sequence>MASAPPLPRRPEHSTDADGVPDEAPPPYEATPATNAEQTLEYGPTRPFQPPPTLPPRHPPPSQQHAPPPGPPPGDLSPAPTGASVASTSASLPPPQFPFWNGATLTGFSEGRFHPVPTGPPPPSHTLSPAPPPPQPPQHTGPAPSPRLPPRPNGSSPDARGGTSGGGGYNPTETPTPGQPLLHQGKLLVYPVGKDVCYKCSNTGYKPFDPYTGCVDKPSWAFCWQKHGKPYTSALRHSLSPSSPPPPNYQRPLRLLQTPQTRPPPPQVVVGSGYGFGGGPPPAMMRGAGTLVVRPGDPRMGGMLCRRCGGDGLVPGLFLFDEVTCEACRGAGRVFV</sequence>
<dbReference type="Proteomes" id="UP001342314">
    <property type="component" value="Unassembled WGS sequence"/>
</dbReference>